<dbReference type="InterPro" id="IPR011335">
    <property type="entry name" value="Restrct_endonuc-II-like"/>
</dbReference>
<evidence type="ECO:0000313" key="2">
    <source>
        <dbReference type="EMBL" id="QHS92646.1"/>
    </source>
</evidence>
<feature type="domain" description="YqaJ viral recombinase" evidence="1">
    <location>
        <begin position="9"/>
        <end position="125"/>
    </location>
</feature>
<dbReference type="Gene3D" id="3.90.320.10">
    <property type="match status" value="1"/>
</dbReference>
<dbReference type="EMBL" id="MN739183">
    <property type="protein sequence ID" value="QHS92646.1"/>
    <property type="molecule type" value="Genomic_DNA"/>
</dbReference>
<dbReference type="Pfam" id="PF09588">
    <property type="entry name" value="YqaJ"/>
    <property type="match status" value="1"/>
</dbReference>
<dbReference type="InterPro" id="IPR019080">
    <property type="entry name" value="YqaJ_viral_recombinase"/>
</dbReference>
<sequence>MTLLRKYHKYVGPSQFGAILGLDEFQSCDDLRDEIENGYIPISNTKTQYGNDYESIALYYYQKIHHVTIEHPKFAVDPHNPRIGGICDGLLDVRTGIEVKCHTKESNLLQSIHPRYLVQLAGYLYLYQRDKWILISNIFNSNQTLKKCQTFEVTWDQVKSQWEQEWYPKIVEFVTSVKWAKDSSNKI</sequence>
<proteinExistence type="predicted"/>
<reference evidence="2" key="1">
    <citation type="journal article" date="2020" name="Nature">
        <title>Giant virus diversity and host interactions through global metagenomics.</title>
        <authorList>
            <person name="Schulz F."/>
            <person name="Roux S."/>
            <person name="Paez-Espino D."/>
            <person name="Jungbluth S."/>
            <person name="Walsh D.A."/>
            <person name="Denef V.J."/>
            <person name="McMahon K.D."/>
            <person name="Konstantinidis K.T."/>
            <person name="Eloe-Fadrosh E.A."/>
            <person name="Kyrpides N.C."/>
            <person name="Woyke T."/>
        </authorList>
    </citation>
    <scope>NUCLEOTIDE SEQUENCE</scope>
    <source>
        <strain evidence="2">GVMAG-M-3300014204-73</strain>
    </source>
</reference>
<organism evidence="2">
    <name type="scientific">viral metagenome</name>
    <dbReference type="NCBI Taxonomy" id="1070528"/>
    <lineage>
        <taxon>unclassified sequences</taxon>
        <taxon>metagenomes</taxon>
        <taxon>organismal metagenomes</taxon>
    </lineage>
</organism>
<dbReference type="AlphaFoldDB" id="A0A6C0BKE4"/>
<evidence type="ECO:0000259" key="1">
    <source>
        <dbReference type="Pfam" id="PF09588"/>
    </source>
</evidence>
<accession>A0A6C0BKE4</accession>
<dbReference type="SUPFAM" id="SSF52980">
    <property type="entry name" value="Restriction endonuclease-like"/>
    <property type="match status" value="1"/>
</dbReference>
<protein>
    <recommendedName>
        <fullName evidence="1">YqaJ viral recombinase domain-containing protein</fullName>
    </recommendedName>
</protein>
<dbReference type="InterPro" id="IPR011604">
    <property type="entry name" value="PDDEXK-like_dom_sf"/>
</dbReference>
<name>A0A6C0BKE4_9ZZZZ</name>